<feature type="domain" description="RNA polymerase sigma-70 region 2" evidence="6">
    <location>
        <begin position="327"/>
        <end position="396"/>
    </location>
</feature>
<evidence type="ECO:0000313" key="8">
    <source>
        <dbReference type="EMBL" id="OIV97818.1"/>
    </source>
</evidence>
<dbReference type="EMBL" id="CM007374">
    <property type="protein sequence ID" value="OIV97818.1"/>
    <property type="molecule type" value="Genomic_DNA"/>
</dbReference>
<evidence type="ECO:0000259" key="7">
    <source>
        <dbReference type="Pfam" id="PF04545"/>
    </source>
</evidence>
<dbReference type="Gene3D" id="1.20.120.1810">
    <property type="match status" value="1"/>
</dbReference>
<dbReference type="Proteomes" id="UP000188354">
    <property type="component" value="Chromosome LG14"/>
</dbReference>
<dbReference type="PANTHER" id="PTHR30603">
    <property type="entry name" value="RNA POLYMERASE SIGMA FACTOR RPO"/>
    <property type="match status" value="1"/>
</dbReference>
<dbReference type="InterPro" id="IPR013324">
    <property type="entry name" value="RNA_pol_sigma_r3/r4-like"/>
</dbReference>
<reference evidence="8 9" key="1">
    <citation type="journal article" date="2017" name="Plant Biotechnol. J.">
        <title>A comprehensive draft genome sequence for lupin (Lupinus angustifolius), an emerging health food: insights into plant-microbe interactions and legume evolution.</title>
        <authorList>
            <person name="Hane J.K."/>
            <person name="Ming Y."/>
            <person name="Kamphuis L.G."/>
            <person name="Nelson M.N."/>
            <person name="Garg G."/>
            <person name="Atkins C.A."/>
            <person name="Bayer P.E."/>
            <person name="Bravo A."/>
            <person name="Bringans S."/>
            <person name="Cannon S."/>
            <person name="Edwards D."/>
            <person name="Foley R."/>
            <person name="Gao L.L."/>
            <person name="Harrison M.J."/>
            <person name="Huang W."/>
            <person name="Hurgobin B."/>
            <person name="Li S."/>
            <person name="Liu C.W."/>
            <person name="McGrath A."/>
            <person name="Morahan G."/>
            <person name="Murray J."/>
            <person name="Weller J."/>
            <person name="Jian J."/>
            <person name="Singh K.B."/>
        </authorList>
    </citation>
    <scope>NUCLEOTIDE SEQUENCE [LARGE SCALE GENOMIC DNA]</scope>
    <source>
        <strain evidence="9">cv. Tanjil</strain>
        <tissue evidence="8">Whole plant</tissue>
    </source>
</reference>
<feature type="domain" description="RNA polymerase sigma-70 region 4" evidence="7">
    <location>
        <begin position="485"/>
        <end position="528"/>
    </location>
</feature>
<name>A0A4P1QZ01_LUPAN</name>
<evidence type="ECO:0000313" key="9">
    <source>
        <dbReference type="Proteomes" id="UP000188354"/>
    </source>
</evidence>
<evidence type="ECO:0000256" key="5">
    <source>
        <dbReference type="ARBA" id="ARBA00023163"/>
    </source>
</evidence>
<proteinExistence type="inferred from homology"/>
<protein>
    <recommendedName>
        <fullName evidence="10">RNA polymerase sigma-70 domain-containing protein</fullName>
    </recommendedName>
</protein>
<evidence type="ECO:0000256" key="3">
    <source>
        <dbReference type="ARBA" id="ARBA00023082"/>
    </source>
</evidence>
<dbReference type="GO" id="GO:0016987">
    <property type="term" value="F:sigma factor activity"/>
    <property type="evidence" value="ECO:0007669"/>
    <property type="project" value="UniProtKB-KW"/>
</dbReference>
<sequence length="531" mass="60891">MRRVCSHWEGDEELVVEEVTCDIFIRKLNLLSGGRESTFNSERIPSLSTVYEEVETSHKCFPRTFTCFSSALGILDNDSLQRQEIKVNKGKRSRSSVLEVIDDTRMPFGEEISTASMKYQTFRGIHFRLLLENLGTLEETFADSEAQKLRDDIMLQLGKLGALEFFEACLSRAIEPSRVLDFTNGHPNQFGEQRKNSRVDEYMDKVVVHSSRKKQNKTRRKRAFTATEILSPSLPLKADREQEELLFVRTSSVKRESNGKNRIVVARREAEMSKAIKVLAELEKISAAIEDDTKQVASLSNWAEAAGVDEQVLKQKLLYGQYCRDELIRSTRPLVLYVARKYKGMGIAMEDLLQAGYVGVLQGAERFDCTRGYRFSTYVQYWIRKSMSRMVSRYARSIVVPWSLSKAINQIQKAQKSLKNACMKCPDDYEIAKMTGLSLDKIRSASNCLRVVASIDQKEFMPDTAVGSPEDAVMKQHMRKDIYDLLNCLDSRERQILILRFGLIDHQPRSLQDIGRLFKVSKEWVRSITPY</sequence>
<keyword evidence="2" id="KW-0805">Transcription regulation</keyword>
<dbReference type="Pfam" id="PF04545">
    <property type="entry name" value="Sigma70_r4"/>
    <property type="match status" value="1"/>
</dbReference>
<dbReference type="GO" id="GO:0006352">
    <property type="term" value="P:DNA-templated transcription initiation"/>
    <property type="evidence" value="ECO:0007669"/>
    <property type="project" value="InterPro"/>
</dbReference>
<dbReference type="NCBIfam" id="TIGR02937">
    <property type="entry name" value="sigma70-ECF"/>
    <property type="match status" value="1"/>
</dbReference>
<keyword evidence="9" id="KW-1185">Reference proteome</keyword>
<organism evidence="8 9">
    <name type="scientific">Lupinus angustifolius</name>
    <name type="common">Narrow-leaved blue lupine</name>
    <dbReference type="NCBI Taxonomy" id="3871"/>
    <lineage>
        <taxon>Eukaryota</taxon>
        <taxon>Viridiplantae</taxon>
        <taxon>Streptophyta</taxon>
        <taxon>Embryophyta</taxon>
        <taxon>Tracheophyta</taxon>
        <taxon>Spermatophyta</taxon>
        <taxon>Magnoliopsida</taxon>
        <taxon>eudicotyledons</taxon>
        <taxon>Gunneridae</taxon>
        <taxon>Pentapetalae</taxon>
        <taxon>rosids</taxon>
        <taxon>fabids</taxon>
        <taxon>Fabales</taxon>
        <taxon>Fabaceae</taxon>
        <taxon>Papilionoideae</taxon>
        <taxon>50 kb inversion clade</taxon>
        <taxon>genistoids sensu lato</taxon>
        <taxon>core genistoids</taxon>
        <taxon>Genisteae</taxon>
        <taxon>Lupinus</taxon>
    </lineage>
</organism>
<dbReference type="InterPro" id="IPR013325">
    <property type="entry name" value="RNA_pol_sigma_r2"/>
</dbReference>
<evidence type="ECO:0000256" key="1">
    <source>
        <dbReference type="ARBA" id="ARBA00007788"/>
    </source>
</evidence>
<dbReference type="PANTHER" id="PTHR30603:SF13">
    <property type="entry name" value="RNA POLYMERASE SIGMA FACTOR SIGC"/>
    <property type="match status" value="1"/>
</dbReference>
<dbReference type="SUPFAM" id="SSF88659">
    <property type="entry name" value="Sigma3 and sigma4 domains of RNA polymerase sigma factors"/>
    <property type="match status" value="2"/>
</dbReference>
<evidence type="ECO:0000256" key="4">
    <source>
        <dbReference type="ARBA" id="ARBA00023125"/>
    </source>
</evidence>
<dbReference type="PRINTS" id="PR00046">
    <property type="entry name" value="SIGMA70FCT"/>
</dbReference>
<dbReference type="InterPro" id="IPR007627">
    <property type="entry name" value="RNA_pol_sigma70_r2"/>
</dbReference>
<dbReference type="InterPro" id="IPR007630">
    <property type="entry name" value="RNA_pol_sigma70_r4"/>
</dbReference>
<dbReference type="Gramene" id="OIV97818">
    <property type="protein sequence ID" value="OIV97818"/>
    <property type="gene ID" value="TanjilG_12575"/>
</dbReference>
<evidence type="ECO:0000256" key="2">
    <source>
        <dbReference type="ARBA" id="ARBA00023015"/>
    </source>
</evidence>
<dbReference type="SUPFAM" id="SSF88946">
    <property type="entry name" value="Sigma2 domain of RNA polymerase sigma factors"/>
    <property type="match status" value="1"/>
</dbReference>
<dbReference type="Gene3D" id="1.20.140.160">
    <property type="match status" value="1"/>
</dbReference>
<evidence type="ECO:0008006" key="10">
    <source>
        <dbReference type="Google" id="ProtNLM"/>
    </source>
</evidence>
<keyword evidence="3" id="KW-0731">Sigma factor</keyword>
<dbReference type="AlphaFoldDB" id="A0A4P1QZ01"/>
<dbReference type="InterPro" id="IPR050239">
    <property type="entry name" value="Sigma-70_RNA_pol_init_factors"/>
</dbReference>
<evidence type="ECO:0000259" key="6">
    <source>
        <dbReference type="Pfam" id="PF04542"/>
    </source>
</evidence>
<dbReference type="GO" id="GO:0003677">
    <property type="term" value="F:DNA binding"/>
    <property type="evidence" value="ECO:0007669"/>
    <property type="project" value="UniProtKB-KW"/>
</dbReference>
<dbReference type="InterPro" id="IPR000943">
    <property type="entry name" value="RNA_pol_sigma70"/>
</dbReference>
<keyword evidence="5" id="KW-0804">Transcription</keyword>
<dbReference type="InterPro" id="IPR014284">
    <property type="entry name" value="RNA_pol_sigma-70_dom"/>
</dbReference>
<comment type="similarity">
    <text evidence="1">Belongs to the sigma-70 factor family.</text>
</comment>
<keyword evidence="4" id="KW-0238">DNA-binding</keyword>
<gene>
    <name evidence="8" type="ORF">TanjilG_12575</name>
</gene>
<accession>A0A4P1QZ01</accession>
<dbReference type="STRING" id="3871.A0A4P1QZ01"/>
<dbReference type="Pfam" id="PF04542">
    <property type="entry name" value="Sigma70_r2"/>
    <property type="match status" value="1"/>
</dbReference>